<protein>
    <submittedName>
        <fullName evidence="8">Putative bicarbonate transporter</fullName>
    </submittedName>
</protein>
<organism evidence="8 9">
    <name type="scientific">Lupinus albus</name>
    <name type="common">White lupine</name>
    <name type="synonym">Lupinus termis</name>
    <dbReference type="NCBI Taxonomy" id="3870"/>
    <lineage>
        <taxon>Eukaryota</taxon>
        <taxon>Viridiplantae</taxon>
        <taxon>Streptophyta</taxon>
        <taxon>Embryophyta</taxon>
        <taxon>Tracheophyta</taxon>
        <taxon>Spermatophyta</taxon>
        <taxon>Magnoliopsida</taxon>
        <taxon>eudicotyledons</taxon>
        <taxon>Gunneridae</taxon>
        <taxon>Pentapetalae</taxon>
        <taxon>rosids</taxon>
        <taxon>fabids</taxon>
        <taxon>Fabales</taxon>
        <taxon>Fabaceae</taxon>
        <taxon>Papilionoideae</taxon>
        <taxon>50 kb inversion clade</taxon>
        <taxon>genistoids sensu lato</taxon>
        <taxon>core genistoids</taxon>
        <taxon>Genisteae</taxon>
        <taxon>Lupinus</taxon>
    </lineage>
</organism>
<evidence type="ECO:0000256" key="1">
    <source>
        <dbReference type="ARBA" id="ARBA00004141"/>
    </source>
</evidence>
<dbReference type="GO" id="GO:0005452">
    <property type="term" value="F:solute:inorganic anion antiporter activity"/>
    <property type="evidence" value="ECO:0007669"/>
    <property type="project" value="InterPro"/>
</dbReference>
<reference evidence="9" key="1">
    <citation type="journal article" date="2020" name="Nat. Commun.">
        <title>Genome sequence of the cluster root forming white lupin.</title>
        <authorList>
            <person name="Hufnagel B."/>
            <person name="Marques A."/>
            <person name="Soriano A."/>
            <person name="Marques L."/>
            <person name="Divol F."/>
            <person name="Doumas P."/>
            <person name="Sallet E."/>
            <person name="Mancinotti D."/>
            <person name="Carrere S."/>
            <person name="Marande W."/>
            <person name="Arribat S."/>
            <person name="Keller J."/>
            <person name="Huneau C."/>
            <person name="Blein T."/>
            <person name="Aime D."/>
            <person name="Laguerre M."/>
            <person name="Taylor J."/>
            <person name="Schubert V."/>
            <person name="Nelson M."/>
            <person name="Geu-Flores F."/>
            <person name="Crespi M."/>
            <person name="Gallardo-Guerrero K."/>
            <person name="Delaux P.-M."/>
            <person name="Salse J."/>
            <person name="Berges H."/>
            <person name="Guyot R."/>
            <person name="Gouzy J."/>
            <person name="Peret B."/>
        </authorList>
    </citation>
    <scope>NUCLEOTIDE SEQUENCE [LARGE SCALE GENOMIC DNA]</scope>
    <source>
        <strain evidence="9">cv. Amiga</strain>
    </source>
</reference>
<dbReference type="GO" id="GO:0006820">
    <property type="term" value="P:monoatomic anion transport"/>
    <property type="evidence" value="ECO:0007669"/>
    <property type="project" value="InterPro"/>
</dbReference>
<dbReference type="PANTHER" id="PTHR11453:SF131">
    <property type="entry name" value="BORON TRANSPORTER 7-RELATED"/>
    <property type="match status" value="1"/>
</dbReference>
<gene>
    <name evidence="8" type="ORF">Lalb_Chr21g0314791</name>
</gene>
<keyword evidence="5 6" id="KW-0472">Membrane</keyword>
<evidence type="ECO:0000256" key="6">
    <source>
        <dbReference type="SAM" id="Phobius"/>
    </source>
</evidence>
<keyword evidence="4 6" id="KW-1133">Transmembrane helix</keyword>
<accession>A0A6A4NKW5</accession>
<dbReference type="GO" id="GO:0050801">
    <property type="term" value="P:monoatomic ion homeostasis"/>
    <property type="evidence" value="ECO:0007669"/>
    <property type="project" value="TreeGrafter"/>
</dbReference>
<comment type="similarity">
    <text evidence="2">Belongs to the anion exchanger (TC 2.A.31.3) family.</text>
</comment>
<dbReference type="EMBL" id="WOCE01000021">
    <property type="protein sequence ID" value="KAE9589990.1"/>
    <property type="molecule type" value="Genomic_DNA"/>
</dbReference>
<comment type="subcellular location">
    <subcellularLocation>
        <location evidence="1">Membrane</location>
        <topology evidence="1">Multi-pass membrane protein</topology>
    </subcellularLocation>
</comment>
<keyword evidence="3 6" id="KW-0812">Transmembrane</keyword>
<dbReference type="AlphaFoldDB" id="A0A6A4NKW5"/>
<evidence type="ECO:0000259" key="7">
    <source>
        <dbReference type="Pfam" id="PF00955"/>
    </source>
</evidence>
<sequence length="66" mass="7949">MFLPWAGWVCIWTSLFFTLLAIFNVCNVITRFTRIFEELFSMLIIVLFFQEAIKVLFPFHSKQNRL</sequence>
<dbReference type="OrthoDB" id="1735926at2759"/>
<evidence type="ECO:0000256" key="2">
    <source>
        <dbReference type="ARBA" id="ARBA00006262"/>
    </source>
</evidence>
<dbReference type="InterPro" id="IPR011531">
    <property type="entry name" value="HCO3_transpt-like_TM_dom"/>
</dbReference>
<dbReference type="Pfam" id="PF00955">
    <property type="entry name" value="HCO3_cotransp"/>
    <property type="match status" value="1"/>
</dbReference>
<evidence type="ECO:0000256" key="4">
    <source>
        <dbReference type="ARBA" id="ARBA00022989"/>
    </source>
</evidence>
<evidence type="ECO:0000256" key="3">
    <source>
        <dbReference type="ARBA" id="ARBA00022692"/>
    </source>
</evidence>
<dbReference type="PANTHER" id="PTHR11453">
    <property type="entry name" value="ANION EXCHANGE PROTEIN"/>
    <property type="match status" value="1"/>
</dbReference>
<evidence type="ECO:0000256" key="5">
    <source>
        <dbReference type="ARBA" id="ARBA00023136"/>
    </source>
</evidence>
<feature type="transmembrane region" description="Helical" evidence="6">
    <location>
        <begin position="6"/>
        <end position="27"/>
    </location>
</feature>
<evidence type="ECO:0000313" key="9">
    <source>
        <dbReference type="Proteomes" id="UP000447434"/>
    </source>
</evidence>
<dbReference type="InterPro" id="IPR003020">
    <property type="entry name" value="HCO3_transpt_euk"/>
</dbReference>
<feature type="domain" description="Bicarbonate transporter-like transmembrane" evidence="7">
    <location>
        <begin position="2"/>
        <end position="62"/>
    </location>
</feature>
<name>A0A6A4NKW5_LUPAL</name>
<keyword evidence="9" id="KW-1185">Reference proteome</keyword>
<proteinExistence type="inferred from homology"/>
<evidence type="ECO:0000313" key="8">
    <source>
        <dbReference type="EMBL" id="KAE9589990.1"/>
    </source>
</evidence>
<feature type="transmembrane region" description="Helical" evidence="6">
    <location>
        <begin position="39"/>
        <end position="57"/>
    </location>
</feature>
<dbReference type="Proteomes" id="UP000447434">
    <property type="component" value="Chromosome 21"/>
</dbReference>
<comment type="caution">
    <text evidence="8">The sequence shown here is derived from an EMBL/GenBank/DDBJ whole genome shotgun (WGS) entry which is preliminary data.</text>
</comment>
<dbReference type="GO" id="GO:0005886">
    <property type="term" value="C:plasma membrane"/>
    <property type="evidence" value="ECO:0007669"/>
    <property type="project" value="TreeGrafter"/>
</dbReference>